<sequence length="225" mass="25734">MEHDLESRLFVVYSYCLKLSYNRTNDSRAAKEYNSGLSTTEITTVSSLKYLSAYAPNLQQQIADLLEQDRLSGYLLNKYPAVSNVANDAALRNYVVDIKNQYLKKSQPLSKVVFDKKIHVVNNALGLHSFVSRVQGGKLKSKNEIRISTLFKNAPLEFLNMIVVHELAHLKEKEHNKAFYQLCRHMLPDYHQIEFDVRVYLTHLEEKGEVYIGCSSKSKALLSTA</sequence>
<dbReference type="Proteomes" id="UP001500359">
    <property type="component" value="Unassembled WGS sequence"/>
</dbReference>
<keyword evidence="3" id="KW-1185">Reference proteome</keyword>
<gene>
    <name evidence="2" type="ORF">GCM10009114_15900</name>
</gene>
<dbReference type="EMBL" id="BAAAFD010000003">
    <property type="protein sequence ID" value="GAA0855892.1"/>
    <property type="molecule type" value="Genomic_DNA"/>
</dbReference>
<dbReference type="Pfam" id="PF01863">
    <property type="entry name" value="YgjP-like"/>
    <property type="match status" value="1"/>
</dbReference>
<name>A0ABP3WRR8_9ALTE</name>
<feature type="domain" description="YgjP-like metallopeptidase" evidence="1">
    <location>
        <begin position="137"/>
        <end position="193"/>
    </location>
</feature>
<evidence type="ECO:0000259" key="1">
    <source>
        <dbReference type="Pfam" id="PF01863"/>
    </source>
</evidence>
<comment type="caution">
    <text evidence="2">The sequence shown here is derived from an EMBL/GenBank/DDBJ whole genome shotgun (WGS) entry which is preliminary data.</text>
</comment>
<protein>
    <recommendedName>
        <fullName evidence="1">YgjP-like metallopeptidase domain-containing protein</fullName>
    </recommendedName>
</protein>
<dbReference type="PANTHER" id="PTHR30399">
    <property type="entry name" value="UNCHARACTERIZED PROTEIN YGJP"/>
    <property type="match status" value="1"/>
</dbReference>
<evidence type="ECO:0000313" key="3">
    <source>
        <dbReference type="Proteomes" id="UP001500359"/>
    </source>
</evidence>
<dbReference type="CDD" id="cd07344">
    <property type="entry name" value="M48_yhfN_like"/>
    <property type="match status" value="1"/>
</dbReference>
<dbReference type="InterPro" id="IPR053136">
    <property type="entry name" value="UTP_pyrophosphatase-like"/>
</dbReference>
<organism evidence="2 3">
    <name type="scientific">Aliiglaciecola litoralis</name>
    <dbReference type="NCBI Taxonomy" id="582857"/>
    <lineage>
        <taxon>Bacteria</taxon>
        <taxon>Pseudomonadati</taxon>
        <taxon>Pseudomonadota</taxon>
        <taxon>Gammaproteobacteria</taxon>
        <taxon>Alteromonadales</taxon>
        <taxon>Alteromonadaceae</taxon>
        <taxon>Aliiglaciecola</taxon>
    </lineage>
</organism>
<dbReference type="PANTHER" id="PTHR30399:SF1">
    <property type="entry name" value="UTP PYROPHOSPHATASE"/>
    <property type="match status" value="1"/>
</dbReference>
<dbReference type="Gene3D" id="3.30.2010.10">
    <property type="entry name" value="Metalloproteases ('zincins'), catalytic domain"/>
    <property type="match status" value="1"/>
</dbReference>
<dbReference type="InterPro" id="IPR002725">
    <property type="entry name" value="YgjP-like_metallopeptidase"/>
</dbReference>
<proteinExistence type="predicted"/>
<reference evidence="3" key="1">
    <citation type="journal article" date="2019" name="Int. J. Syst. Evol. Microbiol.">
        <title>The Global Catalogue of Microorganisms (GCM) 10K type strain sequencing project: providing services to taxonomists for standard genome sequencing and annotation.</title>
        <authorList>
            <consortium name="The Broad Institute Genomics Platform"/>
            <consortium name="The Broad Institute Genome Sequencing Center for Infectious Disease"/>
            <person name="Wu L."/>
            <person name="Ma J."/>
        </authorList>
    </citation>
    <scope>NUCLEOTIDE SEQUENCE [LARGE SCALE GENOMIC DNA]</scope>
    <source>
        <strain evidence="3">JCM 15896</strain>
    </source>
</reference>
<accession>A0ABP3WRR8</accession>
<evidence type="ECO:0000313" key="2">
    <source>
        <dbReference type="EMBL" id="GAA0855892.1"/>
    </source>
</evidence>